<name>A0A2G9V473_TELCI</name>
<evidence type="ECO:0000313" key="1">
    <source>
        <dbReference type="EMBL" id="PIO77303.1"/>
    </source>
</evidence>
<reference evidence="1 2" key="1">
    <citation type="submission" date="2015-09" db="EMBL/GenBank/DDBJ databases">
        <title>Draft genome of the parasitic nematode Teladorsagia circumcincta isolate WARC Sus (inbred).</title>
        <authorList>
            <person name="Mitreva M."/>
        </authorList>
    </citation>
    <scope>NUCLEOTIDE SEQUENCE [LARGE SCALE GENOMIC DNA]</scope>
    <source>
        <strain evidence="1 2">S</strain>
    </source>
</reference>
<protein>
    <submittedName>
        <fullName evidence="1">Uncharacterized protein</fullName>
    </submittedName>
</protein>
<feature type="non-terminal residue" evidence="1">
    <location>
        <position position="1"/>
    </location>
</feature>
<dbReference type="AlphaFoldDB" id="A0A2G9V473"/>
<accession>A0A2G9V473</accession>
<organism evidence="1 2">
    <name type="scientific">Teladorsagia circumcincta</name>
    <name type="common">Brown stomach worm</name>
    <name type="synonym">Ostertagia circumcincta</name>
    <dbReference type="NCBI Taxonomy" id="45464"/>
    <lineage>
        <taxon>Eukaryota</taxon>
        <taxon>Metazoa</taxon>
        <taxon>Ecdysozoa</taxon>
        <taxon>Nematoda</taxon>
        <taxon>Chromadorea</taxon>
        <taxon>Rhabditida</taxon>
        <taxon>Rhabditina</taxon>
        <taxon>Rhabditomorpha</taxon>
        <taxon>Strongyloidea</taxon>
        <taxon>Trichostrongylidae</taxon>
        <taxon>Teladorsagia</taxon>
    </lineage>
</organism>
<gene>
    <name evidence="1" type="ORF">TELCIR_00621</name>
</gene>
<keyword evidence="2" id="KW-1185">Reference proteome</keyword>
<dbReference type="Proteomes" id="UP000230423">
    <property type="component" value="Unassembled WGS sequence"/>
</dbReference>
<evidence type="ECO:0000313" key="2">
    <source>
        <dbReference type="Proteomes" id="UP000230423"/>
    </source>
</evidence>
<dbReference type="EMBL" id="KZ345004">
    <property type="protein sequence ID" value="PIO77303.1"/>
    <property type="molecule type" value="Genomic_DNA"/>
</dbReference>
<proteinExistence type="predicted"/>
<sequence length="85" mass="9518">LIYSSFKVQLTSVTTCEHNLHGNPVNLITVGTFLGRSVSTGRRQGRHRFPNPRNGHWAVDFAVVRCEKLCIGLEVEVTAPWQRGT</sequence>